<sequence length="72" mass="8090">MEFGLFKNLKVLDFSDNSLSGQIPYTLGNLSKLTHLDLSDNKFTGYIPPSLGNYNNLTLFVAHTNPKFACRH</sequence>
<evidence type="ECO:0000313" key="3">
    <source>
        <dbReference type="EMBL" id="CAH9073791.1"/>
    </source>
</evidence>
<keyword evidence="1" id="KW-0433">Leucine-rich repeat</keyword>
<dbReference type="PANTHER" id="PTHR48054:SF82">
    <property type="entry name" value="LRR RECEPTOR-LIKE SERINE_THREONINE-PROTEIN KINASE FLS2"/>
    <property type="match status" value="1"/>
</dbReference>
<dbReference type="InterPro" id="IPR052592">
    <property type="entry name" value="LRR-RLK"/>
</dbReference>
<evidence type="ECO:0000256" key="1">
    <source>
        <dbReference type="ARBA" id="ARBA00022614"/>
    </source>
</evidence>
<organism evidence="3 4">
    <name type="scientific">Cuscuta epithymum</name>
    <dbReference type="NCBI Taxonomy" id="186058"/>
    <lineage>
        <taxon>Eukaryota</taxon>
        <taxon>Viridiplantae</taxon>
        <taxon>Streptophyta</taxon>
        <taxon>Embryophyta</taxon>
        <taxon>Tracheophyta</taxon>
        <taxon>Spermatophyta</taxon>
        <taxon>Magnoliopsida</taxon>
        <taxon>eudicotyledons</taxon>
        <taxon>Gunneridae</taxon>
        <taxon>Pentapetalae</taxon>
        <taxon>asterids</taxon>
        <taxon>lamiids</taxon>
        <taxon>Solanales</taxon>
        <taxon>Convolvulaceae</taxon>
        <taxon>Cuscuteae</taxon>
        <taxon>Cuscuta</taxon>
        <taxon>Cuscuta subgen. Cuscuta</taxon>
    </lineage>
</organism>
<dbReference type="SUPFAM" id="SSF52058">
    <property type="entry name" value="L domain-like"/>
    <property type="match status" value="1"/>
</dbReference>
<accession>A0AAV0CC60</accession>
<proteinExistence type="predicted"/>
<dbReference type="InterPro" id="IPR001611">
    <property type="entry name" value="Leu-rich_rpt"/>
</dbReference>
<keyword evidence="2" id="KW-0677">Repeat</keyword>
<evidence type="ECO:0000256" key="2">
    <source>
        <dbReference type="ARBA" id="ARBA00022737"/>
    </source>
</evidence>
<reference evidence="3" key="1">
    <citation type="submission" date="2022-07" db="EMBL/GenBank/DDBJ databases">
        <authorList>
            <person name="Macas J."/>
            <person name="Novak P."/>
            <person name="Neumann P."/>
        </authorList>
    </citation>
    <scope>NUCLEOTIDE SEQUENCE</scope>
</reference>
<dbReference type="FunFam" id="3.80.10.10:FF:000383">
    <property type="entry name" value="Leucine-rich repeat receptor protein kinase EMS1"/>
    <property type="match status" value="1"/>
</dbReference>
<dbReference type="Gene3D" id="3.80.10.10">
    <property type="entry name" value="Ribonuclease Inhibitor"/>
    <property type="match status" value="1"/>
</dbReference>
<protein>
    <submittedName>
        <fullName evidence="3">Uncharacterized protein</fullName>
    </submittedName>
</protein>
<gene>
    <name evidence="3" type="ORF">CEPIT_LOCUS4746</name>
</gene>
<dbReference type="Proteomes" id="UP001152523">
    <property type="component" value="Unassembled WGS sequence"/>
</dbReference>
<comment type="caution">
    <text evidence="3">The sequence shown here is derived from an EMBL/GenBank/DDBJ whole genome shotgun (WGS) entry which is preliminary data.</text>
</comment>
<dbReference type="InterPro" id="IPR032675">
    <property type="entry name" value="LRR_dom_sf"/>
</dbReference>
<dbReference type="PANTHER" id="PTHR48054">
    <property type="entry name" value="RECEPTOR KINASE-LIKE PROTEIN XA21"/>
    <property type="match status" value="1"/>
</dbReference>
<keyword evidence="4" id="KW-1185">Reference proteome</keyword>
<dbReference type="PRINTS" id="PR00019">
    <property type="entry name" value="LEURICHRPT"/>
</dbReference>
<dbReference type="Pfam" id="PF13855">
    <property type="entry name" value="LRR_8"/>
    <property type="match status" value="1"/>
</dbReference>
<evidence type="ECO:0000313" key="4">
    <source>
        <dbReference type="Proteomes" id="UP001152523"/>
    </source>
</evidence>
<name>A0AAV0CC60_9ASTE</name>
<dbReference type="AlphaFoldDB" id="A0AAV0CC60"/>
<dbReference type="EMBL" id="CAMAPF010000024">
    <property type="protein sequence ID" value="CAH9073791.1"/>
    <property type="molecule type" value="Genomic_DNA"/>
</dbReference>